<accession>A0A2N5U7A5</accession>
<evidence type="ECO:0000313" key="1">
    <source>
        <dbReference type="EMBL" id="PLW33548.1"/>
    </source>
</evidence>
<comment type="caution">
    <text evidence="1">The sequence shown here is derived from an EMBL/GenBank/DDBJ whole genome shotgun (WGS) entry which is preliminary data.</text>
</comment>
<sequence length="83" mass="8934">MHAPMDPGERSNCELLKFSMNLSNVDRHQSSLGSTVQLPPIYGHTALRRSSPLSSAAVRLSAIRPAVVGYQKPPPPAFPARAV</sequence>
<evidence type="ECO:0000313" key="2">
    <source>
        <dbReference type="Proteomes" id="UP000235392"/>
    </source>
</evidence>
<organism evidence="1 2">
    <name type="scientific">Puccinia coronata f. sp. avenae</name>
    <dbReference type="NCBI Taxonomy" id="200324"/>
    <lineage>
        <taxon>Eukaryota</taxon>
        <taxon>Fungi</taxon>
        <taxon>Dikarya</taxon>
        <taxon>Basidiomycota</taxon>
        <taxon>Pucciniomycotina</taxon>
        <taxon>Pucciniomycetes</taxon>
        <taxon>Pucciniales</taxon>
        <taxon>Pucciniaceae</taxon>
        <taxon>Puccinia</taxon>
    </lineage>
</organism>
<gene>
    <name evidence="1" type="ORF">PCASD_14114</name>
</gene>
<dbReference type="Proteomes" id="UP000235392">
    <property type="component" value="Unassembled WGS sequence"/>
</dbReference>
<name>A0A2N5U7A5_9BASI</name>
<proteinExistence type="predicted"/>
<protein>
    <submittedName>
        <fullName evidence="1">Uncharacterized protein</fullName>
    </submittedName>
</protein>
<dbReference type="AlphaFoldDB" id="A0A2N5U7A5"/>
<reference evidence="1 2" key="1">
    <citation type="submission" date="2017-11" db="EMBL/GenBank/DDBJ databases">
        <title>De novo assembly and phasing of dikaryotic genomes from two isolates of Puccinia coronata f. sp. avenae, the causal agent of oat crown rust.</title>
        <authorList>
            <person name="Miller M.E."/>
            <person name="Zhang Y."/>
            <person name="Omidvar V."/>
            <person name="Sperschneider J."/>
            <person name="Schwessinger B."/>
            <person name="Raley C."/>
            <person name="Palmer J.M."/>
            <person name="Garnica D."/>
            <person name="Upadhyaya N."/>
            <person name="Rathjen J."/>
            <person name="Taylor J.M."/>
            <person name="Park R.F."/>
            <person name="Dodds P.N."/>
            <person name="Hirsch C.D."/>
            <person name="Kianian S.F."/>
            <person name="Figueroa M."/>
        </authorList>
    </citation>
    <scope>NUCLEOTIDE SEQUENCE [LARGE SCALE GENOMIC DNA]</scope>
    <source>
        <strain evidence="1">12SD80</strain>
    </source>
</reference>
<dbReference type="EMBL" id="PGCI01000217">
    <property type="protein sequence ID" value="PLW33548.1"/>
    <property type="molecule type" value="Genomic_DNA"/>
</dbReference>